<dbReference type="InterPro" id="IPR036397">
    <property type="entry name" value="RNaseH_sf"/>
</dbReference>
<dbReference type="SMART" id="SM00479">
    <property type="entry name" value="EXOIII"/>
    <property type="match status" value="1"/>
</dbReference>
<evidence type="ECO:0000313" key="6">
    <source>
        <dbReference type="EMBL" id="KAH7529030.1"/>
    </source>
</evidence>
<comment type="caution">
    <text evidence="6">The sequence shown here is derived from an EMBL/GenBank/DDBJ whole genome shotgun (WGS) entry which is preliminary data.</text>
</comment>
<accession>A0A978VF91</accession>
<protein>
    <recommendedName>
        <fullName evidence="5">Exonuclease domain-containing protein</fullName>
    </recommendedName>
</protein>
<evidence type="ECO:0000256" key="4">
    <source>
        <dbReference type="SAM" id="MobiDB-lite"/>
    </source>
</evidence>
<feature type="domain" description="Exonuclease" evidence="5">
    <location>
        <begin position="9"/>
        <end position="219"/>
    </location>
</feature>
<evidence type="ECO:0000256" key="3">
    <source>
        <dbReference type="ARBA" id="ARBA00022839"/>
    </source>
</evidence>
<dbReference type="PANTHER" id="PTHR30231:SF4">
    <property type="entry name" value="PROTEIN NEN2"/>
    <property type="match status" value="1"/>
</dbReference>
<reference evidence="6" key="1">
    <citation type="journal article" date="2021" name="Front. Plant Sci.">
        <title>Chromosome-Scale Genome Assembly for Chinese Sour Jujube and Insights Into Its Genome Evolution and Domestication Signature.</title>
        <authorList>
            <person name="Shen L.-Y."/>
            <person name="Luo H."/>
            <person name="Wang X.-L."/>
            <person name="Wang X.-M."/>
            <person name="Qiu X.-J."/>
            <person name="Liu H."/>
            <person name="Zhou S.-S."/>
            <person name="Jia K.-H."/>
            <person name="Nie S."/>
            <person name="Bao Y.-T."/>
            <person name="Zhang R.-G."/>
            <person name="Yun Q.-Z."/>
            <person name="Chai Y.-H."/>
            <person name="Lu J.-Y."/>
            <person name="Li Y."/>
            <person name="Zhao S.-W."/>
            <person name="Mao J.-F."/>
            <person name="Jia S.-G."/>
            <person name="Mao Y.-M."/>
        </authorList>
    </citation>
    <scope>NUCLEOTIDE SEQUENCE</scope>
    <source>
        <strain evidence="6">AT0</strain>
        <tissue evidence="6">Leaf</tissue>
    </source>
</reference>
<organism evidence="6 7">
    <name type="scientific">Ziziphus jujuba var. spinosa</name>
    <dbReference type="NCBI Taxonomy" id="714518"/>
    <lineage>
        <taxon>Eukaryota</taxon>
        <taxon>Viridiplantae</taxon>
        <taxon>Streptophyta</taxon>
        <taxon>Embryophyta</taxon>
        <taxon>Tracheophyta</taxon>
        <taxon>Spermatophyta</taxon>
        <taxon>Magnoliopsida</taxon>
        <taxon>eudicotyledons</taxon>
        <taxon>Gunneridae</taxon>
        <taxon>Pentapetalae</taxon>
        <taxon>rosids</taxon>
        <taxon>fabids</taxon>
        <taxon>Rosales</taxon>
        <taxon>Rhamnaceae</taxon>
        <taxon>Paliureae</taxon>
        <taxon>Ziziphus</taxon>
    </lineage>
</organism>
<dbReference type="Pfam" id="PF00929">
    <property type="entry name" value="RNase_T"/>
    <property type="match status" value="2"/>
</dbReference>
<evidence type="ECO:0000313" key="7">
    <source>
        <dbReference type="Proteomes" id="UP000813462"/>
    </source>
</evidence>
<proteinExistence type="predicted"/>
<dbReference type="PANTHER" id="PTHR30231">
    <property type="entry name" value="DNA POLYMERASE III SUBUNIT EPSILON"/>
    <property type="match status" value="1"/>
</dbReference>
<dbReference type="GO" id="GO:0008408">
    <property type="term" value="F:3'-5' exonuclease activity"/>
    <property type="evidence" value="ECO:0007669"/>
    <property type="project" value="TreeGrafter"/>
</dbReference>
<dbReference type="Gene3D" id="3.30.420.10">
    <property type="entry name" value="Ribonuclease H-like superfamily/Ribonuclease H"/>
    <property type="match status" value="1"/>
</dbReference>
<keyword evidence="1" id="KW-0540">Nuclease</keyword>
<keyword evidence="3" id="KW-0269">Exonuclease</keyword>
<dbReference type="InterPro" id="IPR013520">
    <property type="entry name" value="Ribonucl_H"/>
</dbReference>
<evidence type="ECO:0000256" key="2">
    <source>
        <dbReference type="ARBA" id="ARBA00022801"/>
    </source>
</evidence>
<dbReference type="CDD" id="cd06127">
    <property type="entry name" value="DEDDh"/>
    <property type="match status" value="1"/>
</dbReference>
<dbReference type="InterPro" id="IPR012337">
    <property type="entry name" value="RNaseH-like_sf"/>
</dbReference>
<dbReference type="AlphaFoldDB" id="A0A978VF91"/>
<keyword evidence="2" id="KW-0378">Hydrolase</keyword>
<dbReference type="GO" id="GO:0003676">
    <property type="term" value="F:nucleic acid binding"/>
    <property type="evidence" value="ECO:0007669"/>
    <property type="project" value="InterPro"/>
</dbReference>
<name>A0A978VF91_ZIZJJ</name>
<evidence type="ECO:0000259" key="5">
    <source>
        <dbReference type="SMART" id="SM00479"/>
    </source>
</evidence>
<gene>
    <name evidence="6" type="ORF">FEM48_Zijuj05G0140300</name>
</gene>
<dbReference type="SUPFAM" id="SSF53098">
    <property type="entry name" value="Ribonuclease H-like"/>
    <property type="match status" value="1"/>
</dbReference>
<feature type="region of interest" description="Disordered" evidence="4">
    <location>
        <begin position="240"/>
        <end position="292"/>
    </location>
</feature>
<dbReference type="Proteomes" id="UP000813462">
    <property type="component" value="Unassembled WGS sequence"/>
</dbReference>
<evidence type="ECO:0000256" key="1">
    <source>
        <dbReference type="ARBA" id="ARBA00022722"/>
    </source>
</evidence>
<feature type="compositionally biased region" description="Polar residues" evidence="4">
    <location>
        <begin position="255"/>
        <end position="274"/>
    </location>
</feature>
<sequence length="530" mass="59198">MGQSEDRSEIAFFDVETTVPTRPGQGFTIIEFGAILVCPRKLEELESYSTLVRPAHLSLISSLSVRCNGITRDAVISAPSFLEIADRVYDILQGFVSFFFFFFRKLLKKKKKKKLILSWTKGTRVELKFWRIWAGHNIIKFDCARIRDAFADIGRPAPEPKGMIDSLALLTQRFGRRAGDMKMATLATYFGLGQQTHRSLDDVRMNLEVLKYCATVLFLESSLPNVLTTNSWVSPNAITRSRSNWKSSPEAAGTKRNTSSSNLSSGNAITSSSKDQGEAIDMAEPSSTSRPETFNMTQLRHEIPAECHQPNVSMEEKSISESSEIPSSTAVYEGCDSSTVFLGPDAVFIPSISASLVPLYRGTQRIKLLHKDIALQLCCHHLKVRFGISARFTDNAGRPRLNFVVDVPQSLSRVLDSCDDIARKFYLDCGGNSDWRPLVTRKDGYVNYPTVRLHILTAVCGQIAIYATEIYQKECSGSVQRLAFSKFDASELMSLFPKGTFVDAFFSLESYDYQQSAGLRLVAKKLIIHS</sequence>
<dbReference type="EMBL" id="JAEACU010000005">
    <property type="protein sequence ID" value="KAH7529030.1"/>
    <property type="molecule type" value="Genomic_DNA"/>
</dbReference>